<evidence type="ECO:0000313" key="2">
    <source>
        <dbReference type="EMBL" id="JAQ07692.1"/>
    </source>
</evidence>
<accession>A0A146LLI1</accession>
<proteinExistence type="predicted"/>
<feature type="region of interest" description="Disordered" evidence="1">
    <location>
        <begin position="67"/>
        <end position="150"/>
    </location>
</feature>
<feature type="compositionally biased region" description="Basic and acidic residues" evidence="1">
    <location>
        <begin position="97"/>
        <end position="106"/>
    </location>
</feature>
<evidence type="ECO:0000256" key="1">
    <source>
        <dbReference type="SAM" id="MobiDB-lite"/>
    </source>
</evidence>
<gene>
    <name evidence="2" type="ORF">g.29886</name>
</gene>
<dbReference type="EMBL" id="GDHC01010937">
    <property type="protein sequence ID" value="JAQ07692.1"/>
    <property type="molecule type" value="Transcribed_RNA"/>
</dbReference>
<feature type="compositionally biased region" description="Low complexity" evidence="1">
    <location>
        <begin position="77"/>
        <end position="87"/>
    </location>
</feature>
<protein>
    <submittedName>
        <fullName evidence="2">Uncharacterized protein</fullName>
    </submittedName>
</protein>
<name>A0A146LLI1_LYGHE</name>
<feature type="non-terminal residue" evidence="2">
    <location>
        <position position="1"/>
    </location>
</feature>
<organism evidence="2">
    <name type="scientific">Lygus hesperus</name>
    <name type="common">Western plant bug</name>
    <dbReference type="NCBI Taxonomy" id="30085"/>
    <lineage>
        <taxon>Eukaryota</taxon>
        <taxon>Metazoa</taxon>
        <taxon>Ecdysozoa</taxon>
        <taxon>Arthropoda</taxon>
        <taxon>Hexapoda</taxon>
        <taxon>Insecta</taxon>
        <taxon>Pterygota</taxon>
        <taxon>Neoptera</taxon>
        <taxon>Paraneoptera</taxon>
        <taxon>Hemiptera</taxon>
        <taxon>Heteroptera</taxon>
        <taxon>Panheteroptera</taxon>
        <taxon>Cimicomorpha</taxon>
        <taxon>Miridae</taxon>
        <taxon>Mirini</taxon>
        <taxon>Lygus</taxon>
    </lineage>
</organism>
<reference evidence="2" key="1">
    <citation type="journal article" date="2016" name="Gigascience">
        <title>De novo construction of an expanded transcriptome assembly for the western tarnished plant bug, Lygus hesperus.</title>
        <authorList>
            <person name="Tassone E.E."/>
            <person name="Geib S.M."/>
            <person name="Hall B."/>
            <person name="Fabrick J.A."/>
            <person name="Brent C.S."/>
            <person name="Hull J.J."/>
        </authorList>
    </citation>
    <scope>NUCLEOTIDE SEQUENCE</scope>
</reference>
<sequence length="157" mass="16358">CTQLVVPAPCTTTPTADDIFSTTAATTFTTNREGTTTAGGVVPPALTNNKIEIQCVGSDNRGCNGRVSSDGMGTVGGTTTTAVVNGTAPHSKHQQRHILDSAEQQHKSSATSAEELPHTPPTDTPTGVRVEGDAEELQDRTSENEISFPGDDLCFIC</sequence>
<dbReference type="AlphaFoldDB" id="A0A146LLI1"/>